<organism evidence="4">
    <name type="scientific">Bacteroides fragilis</name>
    <dbReference type="NCBI Taxonomy" id="817"/>
    <lineage>
        <taxon>Bacteria</taxon>
        <taxon>Pseudomonadati</taxon>
        <taxon>Bacteroidota</taxon>
        <taxon>Bacteroidia</taxon>
        <taxon>Bacteroidales</taxon>
        <taxon>Bacteroidaceae</taxon>
        <taxon>Bacteroides</taxon>
    </lineage>
</organism>
<dbReference type="Pfam" id="PF01497">
    <property type="entry name" value="Peripla_BP_2"/>
    <property type="match status" value="1"/>
</dbReference>
<dbReference type="EMBL" id="JMZZ02000150">
    <property type="protein sequence ID" value="KFX74398.1"/>
    <property type="molecule type" value="Genomic_DNA"/>
</dbReference>
<evidence type="ECO:0000256" key="2">
    <source>
        <dbReference type="SAM" id="SignalP"/>
    </source>
</evidence>
<evidence type="ECO:0000259" key="3">
    <source>
        <dbReference type="PROSITE" id="PS50983"/>
    </source>
</evidence>
<keyword evidence="1" id="KW-0175">Coiled coil</keyword>
<evidence type="ECO:0000256" key="1">
    <source>
        <dbReference type="SAM" id="Coils"/>
    </source>
</evidence>
<feature type="coiled-coil region" evidence="1">
    <location>
        <begin position="215"/>
        <end position="242"/>
    </location>
</feature>
<dbReference type="GO" id="GO:0071281">
    <property type="term" value="P:cellular response to iron ion"/>
    <property type="evidence" value="ECO:0007669"/>
    <property type="project" value="TreeGrafter"/>
</dbReference>
<proteinExistence type="predicted"/>
<comment type="caution">
    <text evidence="4">The sequence shown here is derived from an EMBL/GenBank/DDBJ whole genome shotgun (WGS) entry which is preliminary data.</text>
</comment>
<dbReference type="InterPro" id="IPR002491">
    <property type="entry name" value="ABC_transptr_periplasmic_BD"/>
</dbReference>
<accession>A0A0I9S8N7</accession>
<dbReference type="Proteomes" id="UP000266644">
    <property type="component" value="Unassembled WGS sequence"/>
</dbReference>
<gene>
    <name evidence="6" type="ORF">DW228_11700</name>
    <name evidence="5" type="ORF">DWW08_18600</name>
    <name evidence="4" type="ORF">EE52_0212655</name>
</gene>
<protein>
    <submittedName>
        <fullName evidence="4 5">ABC transporter substrate-binding protein</fullName>
    </submittedName>
</protein>
<evidence type="ECO:0000313" key="7">
    <source>
        <dbReference type="Proteomes" id="UP000266644"/>
    </source>
</evidence>
<reference evidence="7 8" key="3">
    <citation type="submission" date="2018-08" db="EMBL/GenBank/DDBJ databases">
        <title>A genome reference for cultivated species of the human gut microbiota.</title>
        <authorList>
            <person name="Zou Y."/>
            <person name="Xue W."/>
            <person name="Luo G."/>
        </authorList>
    </citation>
    <scope>NUCLEOTIDE SEQUENCE [LARGE SCALE GENOMIC DNA]</scope>
    <source>
        <strain evidence="5 8">AF14-26</strain>
        <strain evidence="6 7">AM18-6</strain>
    </source>
</reference>
<dbReference type="SUPFAM" id="SSF53807">
    <property type="entry name" value="Helical backbone' metal receptor"/>
    <property type="match status" value="1"/>
</dbReference>
<dbReference type="RefSeq" id="WP_044300643.1">
    <property type="nucleotide sequence ID" value="NZ_CABJEQ010000009.1"/>
</dbReference>
<evidence type="ECO:0000313" key="8">
    <source>
        <dbReference type="Proteomes" id="UP000286270"/>
    </source>
</evidence>
<sequence>MKQFLIGCALLACISFAGCRPKNNQNVTTVTCEAADTSSIRITPVYAKGFRVTYTPTCRLVDISDPQKEGGESFHYALVPRGVKPENIPADYTVIETPVKSVICMTSLQLSNFIKLDALSHVVGITSTRHLFNKEMNERLKQGKTAKIGIEGNFDNEVIMSVNPDVIFISPFKRGGYDAMREVGIPLVPHLGYKEMTPLGQAEWIKFIGLFIGEEETANRKFAAIEKHYNELKERVAHVEKRPVVFSGEIRGGNWYAVGGKSFLAQLFRDAGADYFLKDDPRSGGVTLDFETVYSQAENADYWRIVNSFDGAFSYDALKSEDPRYADFRAFRDKGVIYCNMREKPFYESMPTQPEVVLEDLIKAFHPDLLPDYTPVYYERLN</sequence>
<keyword evidence="2" id="KW-0732">Signal</keyword>
<dbReference type="PANTHER" id="PTHR30535:SF34">
    <property type="entry name" value="MOLYBDATE-BINDING PROTEIN MOLA"/>
    <property type="match status" value="1"/>
</dbReference>
<dbReference type="Proteomes" id="UP000286270">
    <property type="component" value="Unassembled WGS sequence"/>
</dbReference>
<evidence type="ECO:0000313" key="5">
    <source>
        <dbReference type="EMBL" id="RGV49623.1"/>
    </source>
</evidence>
<dbReference type="AlphaFoldDB" id="A0A0I9S8N7"/>
<dbReference type="InterPro" id="IPR050902">
    <property type="entry name" value="ABC_Transporter_SBP"/>
</dbReference>
<evidence type="ECO:0000313" key="4">
    <source>
        <dbReference type="EMBL" id="KFX74398.1"/>
    </source>
</evidence>
<dbReference type="PANTHER" id="PTHR30535">
    <property type="entry name" value="VITAMIN B12-BINDING PROTEIN"/>
    <property type="match status" value="1"/>
</dbReference>
<dbReference type="PROSITE" id="PS51257">
    <property type="entry name" value="PROKAR_LIPOPROTEIN"/>
    <property type="match status" value="1"/>
</dbReference>
<reference evidence="4" key="1">
    <citation type="book" date="2014" name="THE 24TH EUROPEAN CONGRESS OF CLINICAL MICROBIOLOGY AND INFECTIOUS DISEASES" publisher="ECCMID 2014" city="Barcelona, Spain">
        <title>Identification of resistance genes in three multidrug-resistant Bacteroides fragilis isolates by whole genome sequencing.</title>
        <editorList>
            <person name="Unknown"/>
            <person name="A."/>
        </editorList>
        <authorList>
            <person name="Sydenham T.V."/>
            <person name="Hasman H."/>
            <person name="Wang M."/>
            <person name="Soki J."/>
            <person name="Nagy E."/>
            <person name="Justesen U.S."/>
        </authorList>
    </citation>
    <scope>NUCLEOTIDE SEQUENCE</scope>
    <source>
        <strain evidence="4">DCMOUH0018B</strain>
    </source>
</reference>
<feature type="signal peptide" evidence="2">
    <location>
        <begin position="1"/>
        <end position="17"/>
    </location>
</feature>
<evidence type="ECO:0000313" key="6">
    <source>
        <dbReference type="EMBL" id="RHH10755.1"/>
    </source>
</evidence>
<dbReference type="Gene3D" id="3.40.50.1980">
    <property type="entry name" value="Nitrogenase molybdenum iron protein domain"/>
    <property type="match status" value="2"/>
</dbReference>
<dbReference type="EMBL" id="QRJE01000017">
    <property type="protein sequence ID" value="RHH10755.1"/>
    <property type="molecule type" value="Genomic_DNA"/>
</dbReference>
<name>A0A0I9S8N7_BACFG</name>
<feature type="domain" description="Fe/B12 periplasmic-binding" evidence="3">
    <location>
        <begin position="101"/>
        <end position="369"/>
    </location>
</feature>
<reference evidence="4" key="2">
    <citation type="submission" date="2014-07" db="EMBL/GenBank/DDBJ databases">
        <title>Genetics and epidemiology of antimicrobial resistance in B. fragilis group.</title>
        <authorList>
            <person name="Sydenham T.V."/>
            <person name="Hasman H."/>
            <person name="Kemp M."/>
            <person name="Justesen U.S."/>
        </authorList>
    </citation>
    <scope>NUCLEOTIDE SEQUENCE [LARGE SCALE GENOMIC DNA]</scope>
    <source>
        <strain evidence="4">DCMOUH0018B</strain>
    </source>
</reference>
<dbReference type="PATRIC" id="fig|817.53.peg.2614"/>
<feature type="chain" id="PRO_5044366415" evidence="2">
    <location>
        <begin position="18"/>
        <end position="382"/>
    </location>
</feature>
<dbReference type="EMBL" id="QRZH01000019">
    <property type="protein sequence ID" value="RGV49623.1"/>
    <property type="molecule type" value="Genomic_DNA"/>
</dbReference>
<dbReference type="PROSITE" id="PS50983">
    <property type="entry name" value="FE_B12_PBP"/>
    <property type="match status" value="1"/>
</dbReference>